<name>A0A316ZJ83_9BASI</name>
<evidence type="ECO:0000256" key="6">
    <source>
        <dbReference type="ARBA" id="ARBA00022833"/>
    </source>
</evidence>
<dbReference type="Gene3D" id="3.40.390.10">
    <property type="entry name" value="Collagenase (Catalytic Domain)"/>
    <property type="match status" value="1"/>
</dbReference>
<keyword evidence="4 9" id="KW-0732">Signal</keyword>
<accession>A0A316ZJ83</accession>
<dbReference type="PANTHER" id="PTHR47466:SF1">
    <property type="entry name" value="METALLOPROTEASE MEP1 (AFU_ORTHOLOGUE AFUA_1G07730)-RELATED"/>
    <property type="match status" value="1"/>
</dbReference>
<dbReference type="OrthoDB" id="536211at2759"/>
<dbReference type="InterPro" id="IPR008754">
    <property type="entry name" value="Peptidase_M43"/>
</dbReference>
<dbReference type="CDD" id="cd04275">
    <property type="entry name" value="ZnMc_pappalysin_like"/>
    <property type="match status" value="1"/>
</dbReference>
<evidence type="ECO:0000256" key="7">
    <source>
        <dbReference type="ARBA" id="ARBA00023049"/>
    </source>
</evidence>
<feature type="chain" id="PRO_5016310746" evidence="9">
    <location>
        <begin position="21"/>
        <end position="285"/>
    </location>
</feature>
<proteinExistence type="inferred from homology"/>
<keyword evidence="8" id="KW-1015">Disulfide bond</keyword>
<keyword evidence="7 11" id="KW-0482">Metalloprotease</keyword>
<evidence type="ECO:0000256" key="5">
    <source>
        <dbReference type="ARBA" id="ARBA00022801"/>
    </source>
</evidence>
<keyword evidence="5" id="KW-0378">Hydrolase</keyword>
<evidence type="ECO:0000256" key="8">
    <source>
        <dbReference type="ARBA" id="ARBA00023157"/>
    </source>
</evidence>
<evidence type="ECO:0000256" key="9">
    <source>
        <dbReference type="SAM" id="SignalP"/>
    </source>
</evidence>
<keyword evidence="12" id="KW-1185">Reference proteome</keyword>
<keyword evidence="6" id="KW-0862">Zinc</keyword>
<dbReference type="GO" id="GO:0046872">
    <property type="term" value="F:metal ion binding"/>
    <property type="evidence" value="ECO:0007669"/>
    <property type="project" value="UniProtKB-KW"/>
</dbReference>
<evidence type="ECO:0000256" key="1">
    <source>
        <dbReference type="ARBA" id="ARBA00008721"/>
    </source>
</evidence>
<feature type="signal peptide" evidence="9">
    <location>
        <begin position="1"/>
        <end position="20"/>
    </location>
</feature>
<dbReference type="EMBL" id="KZ819285">
    <property type="protein sequence ID" value="PWO00324.1"/>
    <property type="molecule type" value="Genomic_DNA"/>
</dbReference>
<dbReference type="AlphaFoldDB" id="A0A316ZJ83"/>
<dbReference type="InterPro" id="IPR024079">
    <property type="entry name" value="MetalloPept_cat_dom_sf"/>
</dbReference>
<gene>
    <name evidence="11" type="ORF">FA09DRAFT_327780</name>
</gene>
<protein>
    <submittedName>
        <fullName evidence="11">Metalloprotease</fullName>
    </submittedName>
</protein>
<keyword evidence="3" id="KW-0479">Metal-binding</keyword>
<evidence type="ECO:0000313" key="11">
    <source>
        <dbReference type="EMBL" id="PWO00324.1"/>
    </source>
</evidence>
<organism evidence="11 12">
    <name type="scientific">Tilletiopsis washingtonensis</name>
    <dbReference type="NCBI Taxonomy" id="58919"/>
    <lineage>
        <taxon>Eukaryota</taxon>
        <taxon>Fungi</taxon>
        <taxon>Dikarya</taxon>
        <taxon>Basidiomycota</taxon>
        <taxon>Ustilaginomycotina</taxon>
        <taxon>Exobasidiomycetes</taxon>
        <taxon>Entylomatales</taxon>
        <taxon>Entylomatales incertae sedis</taxon>
        <taxon>Tilletiopsis</taxon>
    </lineage>
</organism>
<dbReference type="Proteomes" id="UP000245946">
    <property type="component" value="Unassembled WGS sequence"/>
</dbReference>
<dbReference type="GeneID" id="37269067"/>
<sequence length="285" mass="29693">MVRIFSFAAVAVLFASSAAAAATGRGKCGTTLTLPSELESKAAEVVKTHKLKIASMPSGSRAASRSVPVNWHVIDDGSKGKLTSAQIAEQLRVLNLSYSNASMPFTFTLAKTTRTTNSDWFYNAFGGTSQESAMKSALRSGGAGTLNLYSVDLSAQGLLGYATFPSSYSSAPSKDGVVFEYRSIPGGSLAPYNLGATLTHEVGHWVGLYHTFQGGCSGNGDFVSDTPAEASPASGCPKGRDTCSGGGLDPVNNFMDYSDDACMYAFSSGQATRAAALCNQYRASV</sequence>
<feature type="domain" description="Peptidase M43 pregnancy-associated plasma-A" evidence="10">
    <location>
        <begin position="155"/>
        <end position="274"/>
    </location>
</feature>
<dbReference type="Pfam" id="PF05572">
    <property type="entry name" value="Peptidase_M43"/>
    <property type="match status" value="1"/>
</dbReference>
<evidence type="ECO:0000256" key="4">
    <source>
        <dbReference type="ARBA" id="ARBA00022729"/>
    </source>
</evidence>
<dbReference type="GO" id="GO:0008237">
    <property type="term" value="F:metallopeptidase activity"/>
    <property type="evidence" value="ECO:0007669"/>
    <property type="project" value="UniProtKB-KW"/>
</dbReference>
<evidence type="ECO:0000313" key="12">
    <source>
        <dbReference type="Proteomes" id="UP000245946"/>
    </source>
</evidence>
<dbReference type="PANTHER" id="PTHR47466">
    <property type="match status" value="1"/>
</dbReference>
<reference evidence="11 12" key="1">
    <citation type="journal article" date="2018" name="Mol. Biol. Evol.">
        <title>Broad Genomic Sampling Reveals a Smut Pathogenic Ancestry of the Fungal Clade Ustilaginomycotina.</title>
        <authorList>
            <person name="Kijpornyongpan T."/>
            <person name="Mondo S.J."/>
            <person name="Barry K."/>
            <person name="Sandor L."/>
            <person name="Lee J."/>
            <person name="Lipzen A."/>
            <person name="Pangilinan J."/>
            <person name="LaButti K."/>
            <person name="Hainaut M."/>
            <person name="Henrissat B."/>
            <person name="Grigoriev I.V."/>
            <person name="Spatafora J.W."/>
            <person name="Aime M.C."/>
        </authorList>
    </citation>
    <scope>NUCLEOTIDE SEQUENCE [LARGE SCALE GENOMIC DNA]</scope>
    <source>
        <strain evidence="11 12">MCA 4186</strain>
    </source>
</reference>
<dbReference type="RefSeq" id="XP_025600602.1">
    <property type="nucleotide sequence ID" value="XM_025741523.1"/>
</dbReference>
<comment type="similarity">
    <text evidence="1">Belongs to the peptidase M43B family.</text>
</comment>
<dbReference type="SUPFAM" id="SSF55486">
    <property type="entry name" value="Metalloproteases ('zincins'), catalytic domain"/>
    <property type="match status" value="1"/>
</dbReference>
<keyword evidence="2 11" id="KW-0645">Protease</keyword>
<dbReference type="STRING" id="58919.A0A316ZJ83"/>
<dbReference type="GO" id="GO:0006508">
    <property type="term" value="P:proteolysis"/>
    <property type="evidence" value="ECO:0007669"/>
    <property type="project" value="UniProtKB-KW"/>
</dbReference>
<evidence type="ECO:0000259" key="10">
    <source>
        <dbReference type="Pfam" id="PF05572"/>
    </source>
</evidence>
<evidence type="ECO:0000256" key="3">
    <source>
        <dbReference type="ARBA" id="ARBA00022723"/>
    </source>
</evidence>
<evidence type="ECO:0000256" key="2">
    <source>
        <dbReference type="ARBA" id="ARBA00022670"/>
    </source>
</evidence>